<keyword evidence="2" id="KW-1133">Transmembrane helix</keyword>
<keyword evidence="4" id="KW-1185">Reference proteome</keyword>
<dbReference type="PANTHER" id="PTHR37813:SF1">
    <property type="entry name" value="FELS-2 PROPHAGE PROTEIN"/>
    <property type="match status" value="1"/>
</dbReference>
<name>A0ABS6G6Z2_9FIRM</name>
<organism evidence="3 4">
    <name type="scientific">Alkaliphilus flagellatus</name>
    <dbReference type="NCBI Taxonomy" id="2841507"/>
    <lineage>
        <taxon>Bacteria</taxon>
        <taxon>Bacillati</taxon>
        <taxon>Bacillota</taxon>
        <taxon>Clostridia</taxon>
        <taxon>Peptostreptococcales</taxon>
        <taxon>Natronincolaceae</taxon>
        <taxon>Alkaliphilus</taxon>
    </lineage>
</organism>
<dbReference type="EMBL" id="JAHLQK010000006">
    <property type="protein sequence ID" value="MBU5677914.1"/>
    <property type="molecule type" value="Genomic_DNA"/>
</dbReference>
<reference evidence="3 4" key="1">
    <citation type="submission" date="2021-06" db="EMBL/GenBank/DDBJ databases">
        <authorList>
            <person name="Sun Q."/>
            <person name="Li D."/>
        </authorList>
    </citation>
    <scope>NUCLEOTIDE SEQUENCE [LARGE SCALE GENOMIC DNA]</scope>
    <source>
        <strain evidence="3 4">MSJ-5</strain>
    </source>
</reference>
<keyword evidence="2" id="KW-0812">Transmembrane</keyword>
<evidence type="ECO:0000313" key="3">
    <source>
        <dbReference type="EMBL" id="MBU5677914.1"/>
    </source>
</evidence>
<feature type="coiled-coil region" evidence="1">
    <location>
        <begin position="39"/>
        <end position="114"/>
    </location>
</feature>
<feature type="transmembrane region" description="Helical" evidence="2">
    <location>
        <begin position="637"/>
        <end position="656"/>
    </location>
</feature>
<proteinExistence type="predicted"/>
<evidence type="ECO:0000256" key="1">
    <source>
        <dbReference type="SAM" id="Coils"/>
    </source>
</evidence>
<comment type="caution">
    <text evidence="3">The sequence shown here is derived from an EMBL/GenBank/DDBJ whole genome shotgun (WGS) entry which is preliminary data.</text>
</comment>
<accession>A0ABS6G6Z2</accession>
<protein>
    <recommendedName>
        <fullName evidence="5">Phage-related protein</fullName>
    </recommendedName>
</protein>
<sequence length="903" mass="98877">MTIEELRVIISAKTEKLQEGINKATSRLNSFRESTNETSNTVNQNVQRMREQYDSLVRKLDIVNAQAETQQRKLNALRERYSSVSALNNDSPAALRLQEQIVNTEARLERLVNTSDRTANSIHQLEDSMANTSNATQNANSGISSLRDTVSNASNRVRQATNNTRRLGREINTTGERAKQSTGKIAGFAKMIDSSFRRILKRIFIYNLIYKAIRGLIGYMGGALKTNNQFADSIQTIKTNLRVAFQPIYDFILPAINALMNALATVSTYIASFTSALFGKTYKQSYDAAKGIETAKKEMDGYGKSAKKAKGQLAGFDEVNQLDLSKDDEGSGGTNEFEMSMPDISSVDMSGIEELKQNLSELFQPFKDAWDNEGARTIESAKNAFNSVKALILEIGKSFKEVWTGGSGQQILEILQRILQNIFDLVGRIAENFRIAWSENETGTKIIQGIADIFNIILGVIESIGESLNKVWGEIGQDVANTFMSIIEATIEVLKTLAEGLKAVWDNGGQHLFESLIKLGAKVFELAGYIYTEFVAPFVSWFIELISPAISKVLDVVADLLDTFTELIDWLLSDGKPTLDIIVTVLGSMAAAFGIVKGAIAAKAAVVTAYNAVMFIASNVTGIFAGVLAFLTSPITLAVAAIGTLIAIGVLLYKNWDEISVWIKDLWEGIKIKAEEIWSSIAIFFSDTWNGIKTTTQNIWTNIKSFILNKWSEIRQGITNMKSNLIDAIKSPFNIAKDWIDDLIKDAFDWGKNLIGNIVDGIKSMGGKVKESVSGVANTIGDFLGFHSPSKKGPGADADRWMPNLMNMLADGIEDNVYKVSGAVDVTANALRGIETSNNSDSIASAVGSAVMAAMQFNNSQSSQGQDGDMVIQIDGTTLARIVKPYLEKEQQRIGGSAILQTT</sequence>
<evidence type="ECO:0008006" key="5">
    <source>
        <dbReference type="Google" id="ProtNLM"/>
    </source>
</evidence>
<evidence type="ECO:0000313" key="4">
    <source>
        <dbReference type="Proteomes" id="UP000779508"/>
    </source>
</evidence>
<feature type="transmembrane region" description="Helical" evidence="2">
    <location>
        <begin position="612"/>
        <end position="631"/>
    </location>
</feature>
<feature type="transmembrane region" description="Helical" evidence="2">
    <location>
        <begin position="581"/>
        <end position="600"/>
    </location>
</feature>
<evidence type="ECO:0000256" key="2">
    <source>
        <dbReference type="SAM" id="Phobius"/>
    </source>
</evidence>
<keyword evidence="1" id="KW-0175">Coiled coil</keyword>
<dbReference type="PANTHER" id="PTHR37813">
    <property type="entry name" value="FELS-2 PROPHAGE PROTEIN"/>
    <property type="match status" value="1"/>
</dbReference>
<gene>
    <name evidence="3" type="ORF">KQI88_15965</name>
</gene>
<keyword evidence="2" id="KW-0472">Membrane</keyword>
<dbReference type="RefSeq" id="WP_216419022.1">
    <property type="nucleotide sequence ID" value="NZ_JAHLQK010000006.1"/>
</dbReference>
<dbReference type="Proteomes" id="UP000779508">
    <property type="component" value="Unassembled WGS sequence"/>
</dbReference>